<evidence type="ECO:0000313" key="1">
    <source>
        <dbReference type="EMBL" id="ANE52316.1"/>
    </source>
</evidence>
<organism evidence="1 2">
    <name type="scientific">Flavisolibacter tropicus</name>
    <dbReference type="NCBI Taxonomy" id="1492898"/>
    <lineage>
        <taxon>Bacteria</taxon>
        <taxon>Pseudomonadati</taxon>
        <taxon>Bacteroidota</taxon>
        <taxon>Chitinophagia</taxon>
        <taxon>Chitinophagales</taxon>
        <taxon>Chitinophagaceae</taxon>
        <taxon>Flavisolibacter</taxon>
    </lineage>
</organism>
<dbReference type="SUPFAM" id="SSF82185">
    <property type="entry name" value="Histone H3 K4-specific methyltransferase SET7/9 N-terminal domain"/>
    <property type="match status" value="1"/>
</dbReference>
<proteinExistence type="predicted"/>
<reference evidence="2" key="1">
    <citation type="submission" date="2015-01" db="EMBL/GenBank/DDBJ databases">
        <title>Flavisolibacter sp./LCS9/ whole genome sequencing.</title>
        <authorList>
            <person name="Kim M.K."/>
            <person name="Srinivasan S."/>
            <person name="Lee J.-J."/>
        </authorList>
    </citation>
    <scope>NUCLEOTIDE SEQUENCE [LARGE SCALE GENOMIC DNA]</scope>
    <source>
        <strain evidence="2">LCS9</strain>
    </source>
</reference>
<protein>
    <recommendedName>
        <fullName evidence="3">TonB C-terminal domain-containing protein</fullName>
    </recommendedName>
</protein>
<gene>
    <name evidence="1" type="ORF">SY85_19315</name>
</gene>
<evidence type="ECO:0008006" key="3">
    <source>
        <dbReference type="Google" id="ProtNLM"/>
    </source>
</evidence>
<dbReference type="EMBL" id="CP011390">
    <property type="protein sequence ID" value="ANE52316.1"/>
    <property type="molecule type" value="Genomic_DNA"/>
</dbReference>
<reference evidence="1 2" key="2">
    <citation type="journal article" date="2016" name="Int. J. Syst. Evol. Microbiol.">
        <title>Flavisolibacter tropicus sp. nov., isolated from tropical soil.</title>
        <authorList>
            <person name="Lee J.J."/>
            <person name="Kang M.S."/>
            <person name="Kim G.S."/>
            <person name="Lee C.S."/>
            <person name="Lim S."/>
            <person name="Lee J."/>
            <person name="Roh S.H."/>
            <person name="Kang H."/>
            <person name="Ha J.M."/>
            <person name="Bae S."/>
            <person name="Jung H.Y."/>
            <person name="Kim M.K."/>
        </authorList>
    </citation>
    <scope>NUCLEOTIDE SEQUENCE [LARGE SCALE GENOMIC DNA]</scope>
    <source>
        <strain evidence="1 2">LCS9</strain>
    </source>
</reference>
<dbReference type="Proteomes" id="UP000077177">
    <property type="component" value="Chromosome"/>
</dbReference>
<dbReference type="Gene3D" id="2.20.110.10">
    <property type="entry name" value="Histone H3 K4-specific methyltransferase SET7/9 N-terminal domain"/>
    <property type="match status" value="1"/>
</dbReference>
<accession>A0A172TZ90</accession>
<name>A0A172TZ90_9BACT</name>
<dbReference type="STRING" id="1492898.SY85_19315"/>
<keyword evidence="2" id="KW-1185">Reference proteome</keyword>
<dbReference type="AlphaFoldDB" id="A0A172TZ90"/>
<evidence type="ECO:0000313" key="2">
    <source>
        <dbReference type="Proteomes" id="UP000077177"/>
    </source>
</evidence>
<sequence>MDTVLLTFTGNFVDYYAHDSTIAIEGNYTKGNKEGLFNIYFPNGQLEQSGKYVNDKKTGIWEYFYEDGTKRQILDFQDNEILIMEFWNKEGKKLVESGNGEWYSYTPSDEFIKTSGEVLNGRKNGTWKNTLPSRNMTTNIEKYKEGKFISGKMISVASGTESYKDTQYCSIEKTPAFLTAEQFQMSRCYKIQKNNLEYAKYPGGMNRFYEQIRKRIVLTGPILNRGIIRIGIIIDKDGKMTNFRPLSRIGHELDLIEVLQTMENWTPMKVNGKPTIQPQIVSLEIN</sequence>
<dbReference type="KEGG" id="fla:SY85_19315"/>